<evidence type="ECO:0000313" key="3">
    <source>
        <dbReference type="Proteomes" id="UP001160483"/>
    </source>
</evidence>
<accession>A0AAU9KP46</accession>
<protein>
    <submittedName>
        <fullName evidence="2">Uncharacterized protein</fullName>
    </submittedName>
</protein>
<evidence type="ECO:0000313" key="2">
    <source>
        <dbReference type="EMBL" id="CAH0475115.1"/>
    </source>
</evidence>
<organism evidence="2 3">
    <name type="scientific">Peronospora belbahrii</name>
    <dbReference type="NCBI Taxonomy" id="622444"/>
    <lineage>
        <taxon>Eukaryota</taxon>
        <taxon>Sar</taxon>
        <taxon>Stramenopiles</taxon>
        <taxon>Oomycota</taxon>
        <taxon>Peronosporomycetes</taxon>
        <taxon>Peronosporales</taxon>
        <taxon>Peronosporaceae</taxon>
        <taxon>Peronospora</taxon>
    </lineage>
</organism>
<feature type="region of interest" description="Disordered" evidence="1">
    <location>
        <begin position="208"/>
        <end position="229"/>
    </location>
</feature>
<reference evidence="2" key="1">
    <citation type="submission" date="2021-11" db="EMBL/GenBank/DDBJ databases">
        <authorList>
            <person name="Islam A."/>
            <person name="Islam S."/>
            <person name="Flora M.S."/>
            <person name="Rahman M."/>
            <person name="Ziaur R.M."/>
            <person name="Epstein J.H."/>
            <person name="Hassan M."/>
            <person name="Klassen M."/>
            <person name="Woodard K."/>
            <person name="Webb A."/>
            <person name="Webby R.J."/>
            <person name="El Zowalaty M.E."/>
        </authorList>
    </citation>
    <scope>NUCLEOTIDE SEQUENCE</scope>
    <source>
        <strain evidence="2">Pbs3</strain>
    </source>
</reference>
<dbReference type="Proteomes" id="UP001160483">
    <property type="component" value="Unassembled WGS sequence"/>
</dbReference>
<dbReference type="EMBL" id="CAKKTJ010000121">
    <property type="protein sequence ID" value="CAH0475115.1"/>
    <property type="molecule type" value="Genomic_DNA"/>
</dbReference>
<gene>
    <name evidence="2" type="ORF">PBS003_LOCUS1946</name>
</gene>
<comment type="caution">
    <text evidence="2">The sequence shown here is derived from an EMBL/GenBank/DDBJ whole genome shotgun (WGS) entry which is preliminary data.</text>
</comment>
<dbReference type="AlphaFoldDB" id="A0AAU9KP46"/>
<proteinExistence type="predicted"/>
<evidence type="ECO:0000256" key="1">
    <source>
        <dbReference type="SAM" id="MobiDB-lite"/>
    </source>
</evidence>
<name>A0AAU9KP46_9STRA</name>
<sequence>MDIEEMSAVVLSQAQQKGLQKLLPILGPKGVEYLIAQGEEEVNKRIHMLDEYNKALVEHVKAQMPSSAPSPMATMAQEVVDSAMFIADITYKPYRVGFATGKLGGLAKQWAFTCTASLPDAFPTWANMKDQLTRQADATWVNSLVCREETAGPSDYVRRATVEGSQQYAEALVARDRDTFTVRLAKGTRVTAWLERHDPWIDWRSKTLGATRNAPGGAPESREPTSDRKQKRFWRGYWTESVNMLDVGISDFLDTVSVEDNSPGRGPMTVNSVVENPLDGTYDMCHENDVTSLNTVSGVGGCKPRSQDMSPSDMSDEEMTLEGRVKSQMDVVFEDNVVQATSDEVLDQEGRVKSKSMVVFEENEVRTPHDEVLTQEGGVQSVNEVVYDLEVCTSVNANASDAESIMSSDDDIVSDAILAVSALLELEELSFAEFGIALQSDDVAEVVVIDVTRN</sequence>